<comment type="caution">
    <text evidence="2">The sequence shown here is derived from an EMBL/GenBank/DDBJ whole genome shotgun (WGS) entry which is preliminary data.</text>
</comment>
<dbReference type="Proteomes" id="UP000257109">
    <property type="component" value="Unassembled WGS sequence"/>
</dbReference>
<reference evidence="2" key="1">
    <citation type="submission" date="2018-05" db="EMBL/GenBank/DDBJ databases">
        <title>Draft genome of Mucuna pruriens seed.</title>
        <authorList>
            <person name="Nnadi N.E."/>
            <person name="Vos R."/>
            <person name="Hasami M.H."/>
            <person name="Devisetty U.K."/>
            <person name="Aguiy J.C."/>
        </authorList>
    </citation>
    <scope>NUCLEOTIDE SEQUENCE [LARGE SCALE GENOMIC DNA]</scope>
    <source>
        <strain evidence="2">JCA_2017</strain>
    </source>
</reference>
<proteinExistence type="predicted"/>
<keyword evidence="3" id="KW-1185">Reference proteome</keyword>
<dbReference type="EMBL" id="QJKJ01009957">
    <property type="protein sequence ID" value="RDX75073.1"/>
    <property type="molecule type" value="Genomic_DNA"/>
</dbReference>
<feature type="compositionally biased region" description="Basic and acidic residues" evidence="1">
    <location>
        <begin position="164"/>
        <end position="179"/>
    </location>
</feature>
<gene>
    <name evidence="2" type="ORF">CR513_45096</name>
</gene>
<feature type="non-terminal residue" evidence="2">
    <location>
        <position position="1"/>
    </location>
</feature>
<protein>
    <submittedName>
        <fullName evidence="2">Uncharacterized protein</fullName>
    </submittedName>
</protein>
<dbReference type="AlphaFoldDB" id="A0A371FAB1"/>
<evidence type="ECO:0000313" key="3">
    <source>
        <dbReference type="Proteomes" id="UP000257109"/>
    </source>
</evidence>
<dbReference type="OrthoDB" id="1740536at2759"/>
<name>A0A371FAB1_MUCPR</name>
<evidence type="ECO:0000256" key="1">
    <source>
        <dbReference type="SAM" id="MobiDB-lite"/>
    </source>
</evidence>
<organism evidence="2 3">
    <name type="scientific">Mucuna pruriens</name>
    <name type="common">Velvet bean</name>
    <name type="synonym">Dolichos pruriens</name>
    <dbReference type="NCBI Taxonomy" id="157652"/>
    <lineage>
        <taxon>Eukaryota</taxon>
        <taxon>Viridiplantae</taxon>
        <taxon>Streptophyta</taxon>
        <taxon>Embryophyta</taxon>
        <taxon>Tracheophyta</taxon>
        <taxon>Spermatophyta</taxon>
        <taxon>Magnoliopsida</taxon>
        <taxon>eudicotyledons</taxon>
        <taxon>Gunneridae</taxon>
        <taxon>Pentapetalae</taxon>
        <taxon>rosids</taxon>
        <taxon>fabids</taxon>
        <taxon>Fabales</taxon>
        <taxon>Fabaceae</taxon>
        <taxon>Papilionoideae</taxon>
        <taxon>50 kb inversion clade</taxon>
        <taxon>NPAAA clade</taxon>
        <taxon>indigoferoid/millettioid clade</taxon>
        <taxon>Phaseoleae</taxon>
        <taxon>Mucuna</taxon>
    </lineage>
</organism>
<feature type="compositionally biased region" description="Basic and acidic residues" evidence="1">
    <location>
        <begin position="218"/>
        <end position="228"/>
    </location>
</feature>
<feature type="region of interest" description="Disordered" evidence="1">
    <location>
        <begin position="164"/>
        <end position="228"/>
    </location>
</feature>
<evidence type="ECO:0000313" key="2">
    <source>
        <dbReference type="EMBL" id="RDX75073.1"/>
    </source>
</evidence>
<accession>A0A371FAB1</accession>
<sequence length="293" mass="34656">MVQVEDTNQKFFVKAFQKGLRTDPFSDSLVVSQLTNTAEIKACTEKHVEIEEDKEDRLLEEKAMPVVKRKITHEFYTHQQYNPRRLRQHDPCVEKYTPLRMSRAHILKEVYHLQLLDIPPPMQHQLGPSHDEWCEFHRATSHLMGECRQLKSEIEKLIYEDPSETNRSKLSRAHKDLPKTSRLRLARAHKDPSETSQSRLSGTHKDPQKISRSRLSRAHKDSSETSCRDCPRHIKTRWRQVGRDYPRHTKTHKRQVGRDCLRHIKTHKRQVGRDCLRHIKTHRDKLVETIQGT</sequence>